<name>A0ABD0QBH5_CIRMR</name>
<keyword evidence="2" id="KW-1185">Reference proteome</keyword>
<feature type="non-terminal residue" evidence="1">
    <location>
        <position position="1"/>
    </location>
</feature>
<gene>
    <name evidence="1" type="ORF">M9458_019300</name>
</gene>
<feature type="non-terminal residue" evidence="1">
    <location>
        <position position="204"/>
    </location>
</feature>
<reference evidence="1 2" key="1">
    <citation type="submission" date="2024-05" db="EMBL/GenBank/DDBJ databases">
        <title>Genome sequencing and assembly of Indian major carp, Cirrhinus mrigala (Hamilton, 1822).</title>
        <authorList>
            <person name="Mohindra V."/>
            <person name="Chowdhury L.M."/>
            <person name="Lal K."/>
            <person name="Jena J.K."/>
        </authorList>
    </citation>
    <scope>NUCLEOTIDE SEQUENCE [LARGE SCALE GENOMIC DNA]</scope>
    <source>
        <strain evidence="1">CM1030</strain>
        <tissue evidence="1">Blood</tissue>
    </source>
</reference>
<accession>A0ABD0QBH5</accession>
<dbReference type="EMBL" id="JAMKFB020000009">
    <property type="protein sequence ID" value="KAL0183604.1"/>
    <property type="molecule type" value="Genomic_DNA"/>
</dbReference>
<evidence type="ECO:0000313" key="2">
    <source>
        <dbReference type="Proteomes" id="UP001529510"/>
    </source>
</evidence>
<dbReference type="Proteomes" id="UP001529510">
    <property type="component" value="Unassembled WGS sequence"/>
</dbReference>
<comment type="caution">
    <text evidence="1">The sequence shown here is derived from an EMBL/GenBank/DDBJ whole genome shotgun (WGS) entry which is preliminary data.</text>
</comment>
<evidence type="ECO:0000313" key="1">
    <source>
        <dbReference type="EMBL" id="KAL0183604.1"/>
    </source>
</evidence>
<organism evidence="1 2">
    <name type="scientific">Cirrhinus mrigala</name>
    <name type="common">Mrigala</name>
    <dbReference type="NCBI Taxonomy" id="683832"/>
    <lineage>
        <taxon>Eukaryota</taxon>
        <taxon>Metazoa</taxon>
        <taxon>Chordata</taxon>
        <taxon>Craniata</taxon>
        <taxon>Vertebrata</taxon>
        <taxon>Euteleostomi</taxon>
        <taxon>Actinopterygii</taxon>
        <taxon>Neopterygii</taxon>
        <taxon>Teleostei</taxon>
        <taxon>Ostariophysi</taxon>
        <taxon>Cypriniformes</taxon>
        <taxon>Cyprinidae</taxon>
        <taxon>Labeoninae</taxon>
        <taxon>Labeonini</taxon>
        <taxon>Cirrhinus</taxon>
    </lineage>
</organism>
<proteinExistence type="predicted"/>
<sequence>EAFSELRTATDLGPHATKATAQAISKTMASLVVLKRHLWLKLTEIRDAENMAFLDSPILPKIPPSLREPLRNGVSFLTAHVLQVQQVPEYFTTVIADPHTIKSRFPLHTLRNTLAIEGSPTMQGEPSIAKIDPLASCFKVWAGRLGVSTWVLNIIRQGYLLQFARRLSRSIKQILAHISYLGLVFDSGPEKCFFSHPHTVLHRP</sequence>
<dbReference type="AlphaFoldDB" id="A0ABD0QBH5"/>
<protein>
    <submittedName>
        <fullName evidence="1">Uncharacterized protein</fullName>
    </submittedName>
</protein>